<proteinExistence type="predicted"/>
<accession>A0A9P8GEP4</accession>
<keyword evidence="1" id="KW-1133">Transmembrane helix</keyword>
<dbReference type="PANTHER" id="PTHR37576:SF2">
    <property type="entry name" value="DEFECT AT LOW TEMPERATURE PROTEIN 1"/>
    <property type="match status" value="1"/>
</dbReference>
<evidence type="ECO:0000313" key="3">
    <source>
        <dbReference type="Proteomes" id="UP000767238"/>
    </source>
</evidence>
<keyword evidence="1" id="KW-0812">Transmembrane</keyword>
<name>A0A9P8GEP4_AURME</name>
<feature type="transmembrane region" description="Helical" evidence="1">
    <location>
        <begin position="118"/>
        <end position="139"/>
    </location>
</feature>
<comment type="caution">
    <text evidence="2">The sequence shown here is derived from an EMBL/GenBank/DDBJ whole genome shotgun (WGS) entry which is preliminary data.</text>
</comment>
<evidence type="ECO:0000256" key="1">
    <source>
        <dbReference type="SAM" id="Phobius"/>
    </source>
</evidence>
<sequence>MPFTDNSYVRRSTDASLGFDVAANSVIQSKVTMAPSEEGWEYFSTGPLSNFYMTNKQDGDQITCEITSTDPTDDILTTYNELMFRISLAAGNSSSSDLVAQHYILDGEELVPQYKSRYGYLIAATFISLLACCSVLPAFHGFWRLDRSFSLSPIEIAKAFEAPLLRPSGTGYSDMPVDQLTDYYVGTKEVQYITVTKTYGKYIRRRQKKFAVPEVA</sequence>
<feature type="non-terminal residue" evidence="2">
    <location>
        <position position="216"/>
    </location>
</feature>
<dbReference type="OrthoDB" id="5357734at2759"/>
<organism evidence="2 3">
    <name type="scientific">Aureobasidium melanogenum</name>
    <name type="common">Aureobasidium pullulans var. melanogenum</name>
    <dbReference type="NCBI Taxonomy" id="46634"/>
    <lineage>
        <taxon>Eukaryota</taxon>
        <taxon>Fungi</taxon>
        <taxon>Dikarya</taxon>
        <taxon>Ascomycota</taxon>
        <taxon>Pezizomycotina</taxon>
        <taxon>Dothideomycetes</taxon>
        <taxon>Dothideomycetidae</taxon>
        <taxon>Dothideales</taxon>
        <taxon>Saccotheciaceae</taxon>
        <taxon>Aureobasidium</taxon>
    </lineage>
</organism>
<dbReference type="EMBL" id="JAHFYH010000034">
    <property type="protein sequence ID" value="KAH0221054.1"/>
    <property type="molecule type" value="Genomic_DNA"/>
</dbReference>
<dbReference type="AlphaFoldDB" id="A0A9P8GEP4"/>
<reference evidence="2" key="1">
    <citation type="journal article" date="2021" name="J Fungi (Basel)">
        <title>Virulence traits and population genomics of the black yeast Aureobasidium melanogenum.</title>
        <authorList>
            <person name="Cernosa A."/>
            <person name="Sun X."/>
            <person name="Gostincar C."/>
            <person name="Fang C."/>
            <person name="Gunde-Cimerman N."/>
            <person name="Song Z."/>
        </authorList>
    </citation>
    <scope>NUCLEOTIDE SEQUENCE</scope>
    <source>
        <strain evidence="2">EXF-8016</strain>
    </source>
</reference>
<keyword evidence="1" id="KW-0472">Membrane</keyword>
<dbReference type="PANTHER" id="PTHR37576">
    <property type="entry name" value="DEFECT AT LOW TEMPERATURE PROTEIN 1"/>
    <property type="match status" value="1"/>
</dbReference>
<evidence type="ECO:0000313" key="2">
    <source>
        <dbReference type="EMBL" id="KAH0221054.1"/>
    </source>
</evidence>
<protein>
    <submittedName>
        <fullName evidence="2">Uncharacterized protein</fullName>
    </submittedName>
</protein>
<dbReference type="Proteomes" id="UP000767238">
    <property type="component" value="Unassembled WGS sequence"/>
</dbReference>
<gene>
    <name evidence="2" type="ORF">KCV03_g5268</name>
</gene>
<reference evidence="2" key="2">
    <citation type="submission" date="2021-08" db="EMBL/GenBank/DDBJ databases">
        <authorList>
            <person name="Gostincar C."/>
            <person name="Sun X."/>
            <person name="Song Z."/>
            <person name="Gunde-Cimerman N."/>
        </authorList>
    </citation>
    <scope>NUCLEOTIDE SEQUENCE</scope>
    <source>
        <strain evidence="2">EXF-8016</strain>
    </source>
</reference>